<dbReference type="Proteomes" id="UP001642483">
    <property type="component" value="Unassembled WGS sequence"/>
</dbReference>
<dbReference type="SMART" id="SM01391">
    <property type="entry name" value="Filament"/>
    <property type="match status" value="1"/>
</dbReference>
<dbReference type="PANTHER" id="PTHR45721:SF11">
    <property type="entry name" value="LAMIN DM0-RELATED"/>
    <property type="match status" value="1"/>
</dbReference>
<dbReference type="PANTHER" id="PTHR45721">
    <property type="entry name" value="LAMIN DM0-RELATED"/>
    <property type="match status" value="1"/>
</dbReference>
<dbReference type="EMBL" id="CAWYQH010000057">
    <property type="protein sequence ID" value="CAK8678873.1"/>
    <property type="molecule type" value="Genomic_DNA"/>
</dbReference>
<evidence type="ECO:0000256" key="5">
    <source>
        <dbReference type="SAM" id="MobiDB-lite"/>
    </source>
</evidence>
<feature type="region of interest" description="Disordered" evidence="5">
    <location>
        <begin position="1"/>
        <end position="30"/>
    </location>
</feature>
<feature type="region of interest" description="Disordered" evidence="5">
    <location>
        <begin position="383"/>
        <end position="462"/>
    </location>
</feature>
<comment type="caution">
    <text evidence="7">The sequence shown here is derived from an EMBL/GenBank/DDBJ whole genome shotgun (WGS) entry which is preliminary data.</text>
</comment>
<dbReference type="SUPFAM" id="SSF64593">
    <property type="entry name" value="Intermediate filament protein, coiled coil region"/>
    <property type="match status" value="2"/>
</dbReference>
<feature type="coiled-coil region" evidence="4">
    <location>
        <begin position="289"/>
        <end position="369"/>
    </location>
</feature>
<accession>A0ABP0FLF7</accession>
<feature type="compositionally biased region" description="Basic and acidic residues" evidence="5">
    <location>
        <begin position="416"/>
        <end position="427"/>
    </location>
</feature>
<dbReference type="PROSITE" id="PS51842">
    <property type="entry name" value="IF_ROD_2"/>
    <property type="match status" value="1"/>
</dbReference>
<sequence>MTTPKQQHRRDSPSSTPLSPSVTSRRDEKDQMVNLNNRMAVYVEKVRSLETENSRLQIQITNFEQTNVREVENVKSMYESELVEARRLLDELSKEKAQLQIEATSFREKYESEKARANELQHDYSLLEGKLKDTSAVLSMKESQYTRTKAEKDELQEELDNLKARQNDLQEEFDSTQKMLENETLQRVDFENKLQSLREDLLFKERIFQEELSEVRKRHTVSVTEIDEQVKGVYENRLEAAIIDLRDQQAADLDQMKDDLEDQYSAKIVNMTKRLDTACQLHLKVTEELKACELKLDRIQSQNKLLQTQNTGLNGRVQELEGQVLTERELRISAIVTVEKQRDEAREMLRNMEKEYSDLLDLKLKLDHEIGIYRKLLEEEEQRLNLSPSPHVEGSDSKSRARARRKRKRTAVIGHGEGESRAKKQEVRSTTYMSETVVVEKTQRQTAEPDPSPEGQNSCAVM</sequence>
<evidence type="ECO:0000256" key="4">
    <source>
        <dbReference type="SAM" id="Coils"/>
    </source>
</evidence>
<feature type="coiled-coil region" evidence="4">
    <location>
        <begin position="32"/>
        <end position="200"/>
    </location>
</feature>
<dbReference type="Pfam" id="PF00038">
    <property type="entry name" value="Filament"/>
    <property type="match status" value="1"/>
</dbReference>
<reference evidence="7 8" key="1">
    <citation type="submission" date="2024-02" db="EMBL/GenBank/DDBJ databases">
        <authorList>
            <person name="Daric V."/>
            <person name="Darras S."/>
        </authorList>
    </citation>
    <scope>NUCLEOTIDE SEQUENCE [LARGE SCALE GENOMIC DNA]</scope>
</reference>
<evidence type="ECO:0000256" key="1">
    <source>
        <dbReference type="ARBA" id="ARBA00022754"/>
    </source>
</evidence>
<gene>
    <name evidence="7" type="ORF">CVLEPA_LOCUS9146</name>
</gene>
<comment type="similarity">
    <text evidence="3">Belongs to the intermediate filament family.</text>
</comment>
<evidence type="ECO:0000256" key="2">
    <source>
        <dbReference type="ARBA" id="ARBA00023054"/>
    </source>
</evidence>
<dbReference type="InterPro" id="IPR018039">
    <property type="entry name" value="IF_conserved"/>
</dbReference>
<keyword evidence="8" id="KW-1185">Reference proteome</keyword>
<dbReference type="PROSITE" id="PS00226">
    <property type="entry name" value="IF_ROD_1"/>
    <property type="match status" value="1"/>
</dbReference>
<evidence type="ECO:0000313" key="8">
    <source>
        <dbReference type="Proteomes" id="UP001642483"/>
    </source>
</evidence>
<name>A0ABP0FLF7_CLALP</name>
<evidence type="ECO:0000256" key="3">
    <source>
        <dbReference type="RuleBase" id="RU000685"/>
    </source>
</evidence>
<keyword evidence="2 4" id="KW-0175">Coiled coil</keyword>
<dbReference type="Gene3D" id="1.20.5.170">
    <property type="match status" value="1"/>
</dbReference>
<dbReference type="Gene3D" id="1.20.5.1160">
    <property type="entry name" value="Vasodilator-stimulated phosphoprotein"/>
    <property type="match status" value="2"/>
</dbReference>
<feature type="compositionally biased region" description="Basic residues" evidence="5">
    <location>
        <begin position="400"/>
        <end position="410"/>
    </location>
</feature>
<evidence type="ECO:0000313" key="7">
    <source>
        <dbReference type="EMBL" id="CAK8678873.1"/>
    </source>
</evidence>
<protein>
    <recommendedName>
        <fullName evidence="6">IF rod domain-containing protein</fullName>
    </recommendedName>
</protein>
<organism evidence="7 8">
    <name type="scientific">Clavelina lepadiformis</name>
    <name type="common">Light-bulb sea squirt</name>
    <name type="synonym">Ascidia lepadiformis</name>
    <dbReference type="NCBI Taxonomy" id="159417"/>
    <lineage>
        <taxon>Eukaryota</taxon>
        <taxon>Metazoa</taxon>
        <taxon>Chordata</taxon>
        <taxon>Tunicata</taxon>
        <taxon>Ascidiacea</taxon>
        <taxon>Aplousobranchia</taxon>
        <taxon>Clavelinidae</taxon>
        <taxon>Clavelina</taxon>
    </lineage>
</organism>
<feature type="domain" description="IF rod" evidence="6">
    <location>
        <begin position="28"/>
        <end position="384"/>
    </location>
</feature>
<proteinExistence type="inferred from homology"/>
<dbReference type="InterPro" id="IPR039008">
    <property type="entry name" value="IF_rod_dom"/>
</dbReference>
<evidence type="ECO:0000259" key="6">
    <source>
        <dbReference type="PROSITE" id="PS51842"/>
    </source>
</evidence>
<feature type="compositionally biased region" description="Low complexity" evidence="5">
    <location>
        <begin position="13"/>
        <end position="23"/>
    </location>
</feature>
<keyword evidence="1 3" id="KW-0403">Intermediate filament</keyword>